<keyword evidence="2" id="KW-1185">Reference proteome</keyword>
<dbReference type="EMBL" id="AZHX01001059">
    <property type="protein sequence ID" value="ETX05024.1"/>
    <property type="molecule type" value="Genomic_DNA"/>
</dbReference>
<name>W4M3T8_9BACT</name>
<evidence type="ECO:0000313" key="2">
    <source>
        <dbReference type="Proteomes" id="UP000019140"/>
    </source>
</evidence>
<dbReference type="InterPro" id="IPR027417">
    <property type="entry name" value="P-loop_NTPase"/>
</dbReference>
<evidence type="ECO:0000313" key="1">
    <source>
        <dbReference type="EMBL" id="ETX05024.1"/>
    </source>
</evidence>
<dbReference type="PATRIC" id="fig|1429439.4.peg.4319"/>
<organism evidence="1 2">
    <name type="scientific">Candidatus Entotheonella gemina</name>
    <dbReference type="NCBI Taxonomy" id="1429439"/>
    <lineage>
        <taxon>Bacteria</taxon>
        <taxon>Pseudomonadati</taxon>
        <taxon>Nitrospinota/Tectimicrobiota group</taxon>
        <taxon>Candidatus Tectimicrobiota</taxon>
        <taxon>Candidatus Entotheonellia</taxon>
        <taxon>Candidatus Entotheonellales</taxon>
        <taxon>Candidatus Entotheonellaceae</taxon>
        <taxon>Candidatus Entotheonella</taxon>
    </lineage>
</organism>
<dbReference type="HOGENOM" id="CLU_2011093_0_0_7"/>
<dbReference type="AlphaFoldDB" id="W4M3T8"/>
<accession>W4M3T8</accession>
<comment type="caution">
    <text evidence="1">The sequence shown here is derived from an EMBL/GenBank/DDBJ whole genome shotgun (WGS) entry which is preliminary data.</text>
</comment>
<reference evidence="1 2" key="1">
    <citation type="journal article" date="2014" name="Nature">
        <title>An environmental bacterial taxon with a large and distinct metabolic repertoire.</title>
        <authorList>
            <person name="Wilson M.C."/>
            <person name="Mori T."/>
            <person name="Ruckert C."/>
            <person name="Uria A.R."/>
            <person name="Helf M.J."/>
            <person name="Takada K."/>
            <person name="Gernert C."/>
            <person name="Steffens U.A."/>
            <person name="Heycke N."/>
            <person name="Schmitt S."/>
            <person name="Rinke C."/>
            <person name="Helfrich E.J."/>
            <person name="Brachmann A.O."/>
            <person name="Gurgui C."/>
            <person name="Wakimoto T."/>
            <person name="Kracht M."/>
            <person name="Crusemann M."/>
            <person name="Hentschel U."/>
            <person name="Abe I."/>
            <person name="Matsunaga S."/>
            <person name="Kalinowski J."/>
            <person name="Takeyama H."/>
            <person name="Piel J."/>
        </authorList>
    </citation>
    <scope>NUCLEOTIDE SEQUENCE [LARGE SCALE GENOMIC DNA]</scope>
    <source>
        <strain evidence="2">TSY2</strain>
    </source>
</reference>
<protein>
    <submittedName>
        <fullName evidence="1">Uncharacterized protein</fullName>
    </submittedName>
</protein>
<sequence>MRFFNTAGPCNPDYHYTLPATERLLDEHVMRLIDSNGYFVVHAPRQTGKTTAMAALARELTASGKYIAVLVSMEVGAGFPDDLERAELTILSDWGSQSGLNCRRGFIHRYGNHRMLPGNVSAT</sequence>
<dbReference type="Proteomes" id="UP000019140">
    <property type="component" value="Unassembled WGS sequence"/>
</dbReference>
<dbReference type="SUPFAM" id="SSF52540">
    <property type="entry name" value="P-loop containing nucleoside triphosphate hydrolases"/>
    <property type="match status" value="1"/>
</dbReference>
<proteinExistence type="predicted"/>
<gene>
    <name evidence="1" type="ORF">ETSY2_25420</name>
</gene>